<evidence type="ECO:0000256" key="1">
    <source>
        <dbReference type="SAM" id="MobiDB-lite"/>
    </source>
</evidence>
<accession>A0A815FYN3</accession>
<name>A0A815FYN3_ADIRI</name>
<sequence length="352" mass="38483">MALTVSIMTAVIVAVAFIGKSTPAAKPVFGSDMQVILDRPIAVYELDLFFSPRATLADFIESLNAVFKSDFPGSCIKVVVTAFSVKPIIITDTSNPMDQTKRDTPSLVVLNASVYFTEAKTAQQIRTVLTNYTRLIVLINKYSGQPSGRLSTINMQRSTFTDAVPKEITRYRAKELTDITIDDIPSVPDPVPEPNGASTTSPSSSARTCDHFVPAYMSVTFERSFAAMEQRSFADPVSTLRDLVATVQNRIFSTFGITFVKLDILLFSDSPIFISQTNTVLTTVICRLYLTSHQHSSLIASSFGTSAQTITLLDTSDNPSSVVAPFSPKYSIFTNSYDQALTSTVISKLNRL</sequence>
<keyword evidence="2" id="KW-0732">Signal</keyword>
<protein>
    <submittedName>
        <fullName evidence="3">Uncharacterized protein</fullName>
    </submittedName>
</protein>
<evidence type="ECO:0000313" key="3">
    <source>
        <dbReference type="EMBL" id="CAF1331762.1"/>
    </source>
</evidence>
<gene>
    <name evidence="3" type="ORF">XAT740_LOCUS30470</name>
</gene>
<organism evidence="3 4">
    <name type="scientific">Adineta ricciae</name>
    <name type="common">Rotifer</name>
    <dbReference type="NCBI Taxonomy" id="249248"/>
    <lineage>
        <taxon>Eukaryota</taxon>
        <taxon>Metazoa</taxon>
        <taxon>Spiralia</taxon>
        <taxon>Gnathifera</taxon>
        <taxon>Rotifera</taxon>
        <taxon>Eurotatoria</taxon>
        <taxon>Bdelloidea</taxon>
        <taxon>Adinetida</taxon>
        <taxon>Adinetidae</taxon>
        <taxon>Adineta</taxon>
    </lineage>
</organism>
<reference evidence="3" key="1">
    <citation type="submission" date="2021-02" db="EMBL/GenBank/DDBJ databases">
        <authorList>
            <person name="Nowell W R."/>
        </authorList>
    </citation>
    <scope>NUCLEOTIDE SEQUENCE</scope>
</reference>
<evidence type="ECO:0000256" key="2">
    <source>
        <dbReference type="SAM" id="SignalP"/>
    </source>
</evidence>
<keyword evidence="4" id="KW-1185">Reference proteome</keyword>
<dbReference type="EMBL" id="CAJNOR010002719">
    <property type="protein sequence ID" value="CAF1331762.1"/>
    <property type="molecule type" value="Genomic_DNA"/>
</dbReference>
<proteinExistence type="predicted"/>
<comment type="caution">
    <text evidence="3">The sequence shown here is derived from an EMBL/GenBank/DDBJ whole genome shotgun (WGS) entry which is preliminary data.</text>
</comment>
<evidence type="ECO:0000313" key="4">
    <source>
        <dbReference type="Proteomes" id="UP000663828"/>
    </source>
</evidence>
<dbReference type="Proteomes" id="UP000663828">
    <property type="component" value="Unassembled WGS sequence"/>
</dbReference>
<feature type="chain" id="PRO_5032582835" evidence="2">
    <location>
        <begin position="24"/>
        <end position="352"/>
    </location>
</feature>
<dbReference type="AlphaFoldDB" id="A0A815FYN3"/>
<feature type="region of interest" description="Disordered" evidence="1">
    <location>
        <begin position="182"/>
        <end position="206"/>
    </location>
</feature>
<feature type="compositionally biased region" description="Low complexity" evidence="1">
    <location>
        <begin position="197"/>
        <end position="206"/>
    </location>
</feature>
<feature type="signal peptide" evidence="2">
    <location>
        <begin position="1"/>
        <end position="23"/>
    </location>
</feature>